<dbReference type="Gene3D" id="2.160.20.20">
    <property type="match status" value="1"/>
</dbReference>
<organism evidence="2 3">
    <name type="scientific">Helicobacter cholecystus</name>
    <dbReference type="NCBI Taxonomy" id="45498"/>
    <lineage>
        <taxon>Bacteria</taxon>
        <taxon>Pseudomonadati</taxon>
        <taxon>Campylobacterota</taxon>
        <taxon>Epsilonproteobacteria</taxon>
        <taxon>Campylobacterales</taxon>
        <taxon>Helicobacteraceae</taxon>
        <taxon>Helicobacter</taxon>
    </lineage>
</organism>
<dbReference type="Proteomes" id="UP000257067">
    <property type="component" value="Unassembled WGS sequence"/>
</dbReference>
<name>A0A3D8IW80_9HELI</name>
<sequence length="2877" mass="304632">MRFSSTIALSIVACGILCEGQSYTDWNGGNFNDGDNVNISYNASTSTPTLLNQSINLANGTLTANITATLLKQGVINGPMVGNFGSGNISFGSAGATINFNITKQQNAIGVTEAFRLNSTTLTANANLNINSNIAGGGFTLFNATGGNLTFNGDVKISGNASNAMTTNNSTLNINQAGGKNIDITGAISANGGNTNIKLDGGDKISGAFNGTNNSHLTLEIDNSTYSGNVTNSGTSTINIKNNGKLDGTLNAQGTELKLTMQNGSISQSVKSSATTNTLELKQNSVINGGLQSSGTTNLNLDSSRINGTSTITGTKFSATLQSSQINSLTTSATESTIKVDKGSGSTISTLTMNGNNNSIFTDQETLTVQTLTMIGKNNTAHYSGNANNGAKLTITGDATITANGGENKFVFQKGGVNGILKTSGKTDFKLLGNTNINTMQHSANDLKLTVDEQAIVQNGVNTDTQTTTLDITISKTAALNGSSTLKSQTSAKVSMSDTAKGGNFNFQGPQNTLNASGTNNTLTGLSMQGSNGGNTNNNLNVTGKLTINGNADLKAGNGGNNTIDFNDGGITGTLTTSGQTTLQTKNSTSIAQGIVHSNGDFNADFENHSHIQQGIQTSGNGNSIINIKDQAKISGNSILKSNQNTLTLISSAQIIGNTTFAGNTNALTANNDSKITGQLITDAQAQNTTYTLKDNATLVGGIDTQTGAGKTTASFNNNSKIENGTSNLSADIDLTFTDNSQTNNEQFNINGAAVNIIFKNQAQNNGGAITTKNGTSDIKFTDDSKMTNGKVETTGGNTTLLANQNANLTGSLSQSGGNFNATFKNNSQFNGNGTQTGGTSSITFQDQAKWSGNFEQNGATSQSSITFNNTANMQGNIVVKDGTTNITFNPQTFIVGNIQAAGRENKVTLSNALLDGNLTLDGVGPINGESNATITNSKITGNIQGYDKVDIKITGSEVDGYLHQGGSFDPQGMKAIISDSWIKQGFQGNNDQANTLNVTNSKIDGGIKQIQGSLDATLEATLVTGGFQGSQNSANKVTMTNGSLKDGIVQNTGSLDFLSKGTNFIATTPNQSYGFLGINSQNTLKMANGDFGSQHIKQQGGSLNAEIVSMSNVQNFEGINSNNNVSLSNTEMTDVSQSGGSLDLLTYSQIKGSITGSNNSQNIIRIVGSGVREDILQNTGSMELYLTNSSAGTQGTQNNKIGITNANFGLYADNSTIKNIELIHSTSLGNSTSTTLTGTFSQMGGRSTMTFSDSKFTGQDSIKFEDTLSASLIFTKSEINHVSAIRGVSTLNLSESKMGNFSGTSGVHTVMLTSSEGKNFTQNNGSLSVSATANSTLSSLTGNNATLSLILGNQSSVTGNVSNTNGNTSISMQDSTINGDVLQTGGNLTFNAEQSEIKGKYEQNGGSSNVNFTQSFIKKGVGLNSVADGSSLIFSQQSQVNQGFEVNNSNIALSLLSQSKITEGFKQNGGKVIGSLNNQSSINGDANHAGLTLSGGVTSFTLYNQSQINQGIQATNNTSSILVDRSTIDGNITINQGSLDLTAQNKSTITSAQMQITDADLQLTLDTNSKFIGDLTQTNKTQEITIKQNSTFQGNITNTNTTSTIIIDNASVTGHLTQERGTLRLELSNGGKIGGNVVLKQVDTTLLGSGTNNEIQGNFSQENGSLKGNMNGLTLTGTYTQNGGTSDVIFTHSAFKSDTTITNAINSSLSFENSTLKNYTITGGSNNTLKLLNQSTMTGNLTLQNQASAILKMQDSKIDGNINASNDSFLHFDTLNSEITGTSTIDTGGVTGVAENTKFGGDFTLTQTTSNVSFINGSEINGNLIAMQGDNTIKFDASSLTGNLSQTQGNINLDLSNGSQIIQNLTFNNTVAHFTGSGTGNKIGGKFDSLQTKLTGDVSGLTLQGTFTQQNGTSDIIFRNQSQFNSLVSIDTATSSNIKFENQSGIKANISIKNGTDNQLSFNDASFIVGDTILADTTALIAASNHSTIDGKLDADNSITQATLSNSIFNGDITQNNGTMTLTGVDNSTFTSPAFNIKGNPTAITNINLDTGSNLSSTITAQNATLSFSLNNISSVGDVDNPSTITLTDGTLSIDAQNGSIFNADITDTNTNATPPLKSADITLKSNSIFNGKMAFENISITASLDSSTLHSPLIQVINGKFDLIYTNSANGGTITEFEAKNTELTIKANQSLASINQLKISGKSLDLLAQNNARLSITDLQFNQTTTATYTALTNGNLNVNTHIDNNASTLDVKLYGGMLQGSITQIGNGQGGFDKGNIELKTIGDLGGRLALSDDTQIHSLTLNNHEDVLYTNALFVSAFKNPMSYVDFTLEFDDTQTTSRVDKSMIKKPIPQPGQPILPAPNGSTYVRSLQVDEIKGNYGLFRVYADLGADLADNILASRASGEHIIQVQYRAQTFQDIGGKRIVVAKVIDPNTSVSFKGTQSEIGLTRYDTEIIKENAQGGGFEWIIGQATPAGMSYSSKIIATLLQSQYRNFMVEVDSLDRRMGDLRYIKRDLGLWMRAYVGEGKKGANDFSVSAKDDYYSIWSGMDFNSVGLTVHNFAGIFFNYTGINSEGKDFSSSGYNIGIGLYDTFRAFSGFYADFLMKYIYSSNSFEITNYALAKNRPKTTNHKFLLNGEMGYSFYYGEKFKSGYIQPQFQVTSGYIDEVSLQMVDVSGEIIYGTMARNFPITLRAGVFWGQVFGEKIKSHIKFGSSFAYDVNSGGDLHFKDSSTQLDFKQGSDFRMLLSARSDFTFSDFFKVYASIDTSFFGNYNIVYNANFGLRMIFGRPNNRVMNVPMVYNPYEPPVVINDDKRTIPVVKKFTTKDIDQNYAGKPRKIESQIFGNPLPQSNYGNLPYTPSRKSIRDMTSEVEF</sequence>
<evidence type="ECO:0000313" key="3">
    <source>
        <dbReference type="Proteomes" id="UP000257067"/>
    </source>
</evidence>
<reference evidence="2 3" key="1">
    <citation type="submission" date="2018-04" db="EMBL/GenBank/DDBJ databases">
        <title>Novel Campyloabacter and Helicobacter Species and Strains.</title>
        <authorList>
            <person name="Mannion A.J."/>
            <person name="Shen Z."/>
            <person name="Fox J.G."/>
        </authorList>
    </citation>
    <scope>NUCLEOTIDE SEQUENCE [LARGE SCALE GENOMIC DNA]</scope>
    <source>
        <strain evidence="2 3">ATCC 700242</strain>
    </source>
</reference>
<keyword evidence="3" id="KW-1185">Reference proteome</keyword>
<protein>
    <recommendedName>
        <fullName evidence="1">Autotransporter domain-containing protein</fullName>
    </recommendedName>
</protein>
<dbReference type="RefSeq" id="WP_104725121.1">
    <property type="nucleotide sequence ID" value="NZ_FZNE01000015.1"/>
</dbReference>
<proteinExistence type="predicted"/>
<dbReference type="InterPro" id="IPR005546">
    <property type="entry name" value="Autotransporte_beta"/>
</dbReference>
<dbReference type="EMBL" id="NXLU01000003">
    <property type="protein sequence ID" value="RDU69283.1"/>
    <property type="molecule type" value="Genomic_DNA"/>
</dbReference>
<dbReference type="SUPFAM" id="SSF103515">
    <property type="entry name" value="Autotransporter"/>
    <property type="match status" value="1"/>
</dbReference>
<dbReference type="Gene3D" id="2.40.128.130">
    <property type="entry name" value="Autotransporter beta-domain"/>
    <property type="match status" value="1"/>
</dbReference>
<evidence type="ECO:0000313" key="2">
    <source>
        <dbReference type="EMBL" id="RDU69283.1"/>
    </source>
</evidence>
<evidence type="ECO:0000259" key="1">
    <source>
        <dbReference type="PROSITE" id="PS51208"/>
    </source>
</evidence>
<gene>
    <name evidence="2" type="ORF">CQA62_03860</name>
</gene>
<accession>A0A3D8IW80</accession>
<dbReference type="OrthoDB" id="5316376at2"/>
<dbReference type="InterPro" id="IPR036709">
    <property type="entry name" value="Autotransporte_beta_dom_sf"/>
</dbReference>
<feature type="domain" description="Autotransporter" evidence="1">
    <location>
        <begin position="2514"/>
        <end position="2790"/>
    </location>
</feature>
<dbReference type="InterPro" id="IPR012332">
    <property type="entry name" value="Autotransporter_pectin_lyase_C"/>
</dbReference>
<dbReference type="PROSITE" id="PS51208">
    <property type="entry name" value="AUTOTRANSPORTER"/>
    <property type="match status" value="1"/>
</dbReference>
<comment type="caution">
    <text evidence="2">The sequence shown here is derived from an EMBL/GenBank/DDBJ whole genome shotgun (WGS) entry which is preliminary data.</text>
</comment>